<evidence type="ECO:0000313" key="3">
    <source>
        <dbReference type="Proteomes" id="UP000234166"/>
    </source>
</evidence>
<evidence type="ECO:0000313" key="4">
    <source>
        <dbReference type="Proteomes" id="UP000234181"/>
    </source>
</evidence>
<evidence type="ECO:0000313" key="1">
    <source>
        <dbReference type="EMBL" id="SON83314.1"/>
    </source>
</evidence>
<dbReference type="AlphaFoldDB" id="A0AB38E3A9"/>
<keyword evidence="4" id="KW-1185">Reference proteome</keyword>
<comment type="caution">
    <text evidence="2">The sequence shown here is derived from an EMBL/GenBank/DDBJ whole genome shotgun (WGS) entry which is preliminary data.</text>
</comment>
<protein>
    <submittedName>
        <fullName evidence="2">Uncharacterized protein</fullName>
    </submittedName>
</protein>
<organism evidence="2 3">
    <name type="scientific">Xanthomonas campestris pv. phaseoli</name>
    <dbReference type="NCBI Taxonomy" id="317013"/>
    <lineage>
        <taxon>Bacteria</taxon>
        <taxon>Pseudomonadati</taxon>
        <taxon>Pseudomonadota</taxon>
        <taxon>Gammaproteobacteria</taxon>
        <taxon>Lysobacterales</taxon>
        <taxon>Lysobacteraceae</taxon>
        <taxon>Xanthomonas</taxon>
    </lineage>
</organism>
<accession>A0AB38E3A9</accession>
<name>A0AB38E3A9_XANCH</name>
<dbReference type="Proteomes" id="UP000234166">
    <property type="component" value="Unassembled WGS sequence"/>
</dbReference>
<reference evidence="3 4" key="1">
    <citation type="submission" date="2017-10" db="EMBL/GenBank/DDBJ databases">
        <authorList>
            <person name="Regsiter A."/>
            <person name="William W."/>
        </authorList>
    </citation>
    <scope>NUCLEOTIDE SEQUENCE [LARGE SCALE GENOMIC DNA]</scope>
    <source>
        <strain evidence="1 4">CFBP6984</strain>
        <strain evidence="2 3">CFBP7430</strain>
    </source>
</reference>
<proteinExistence type="predicted"/>
<dbReference type="EMBL" id="OCYS01000103">
    <property type="protein sequence ID" value="SON90442.1"/>
    <property type="molecule type" value="Genomic_DNA"/>
</dbReference>
<evidence type="ECO:0000313" key="2">
    <source>
        <dbReference type="EMBL" id="SON90442.1"/>
    </source>
</evidence>
<gene>
    <name evidence="1" type="ORF">XAP6984_510011</name>
    <name evidence="2" type="ORF">XAP7430_480012</name>
</gene>
<dbReference type="Proteomes" id="UP000234181">
    <property type="component" value="Unassembled WGS sequence"/>
</dbReference>
<dbReference type="EMBL" id="OCYT01000108">
    <property type="protein sequence ID" value="SON83314.1"/>
    <property type="molecule type" value="Genomic_DNA"/>
</dbReference>
<sequence length="99" mass="10146">MAGTCVDASKVGNGAGNQVGALDARLLLAEETRLRWRAATMHARRVGRGAPRAVGGDDQRRPLAASIGLVVGAGVWLAAASQERRAGAGSRPDGLDTTQ</sequence>